<feature type="transmembrane region" description="Helical" evidence="7">
    <location>
        <begin position="483"/>
        <end position="511"/>
    </location>
</feature>
<dbReference type="InterPro" id="IPR031312">
    <property type="entry name" value="Na/sul_symport_CS"/>
</dbReference>
<comment type="subcellular location">
    <subcellularLocation>
        <location evidence="1">Membrane</location>
        <topology evidence="1">Multi-pass membrane protein</topology>
    </subcellularLocation>
</comment>
<dbReference type="PANTHER" id="PTHR43652">
    <property type="entry name" value="BASIC AMINO ACID ANTIPORTER YFCC-RELATED"/>
    <property type="match status" value="1"/>
</dbReference>
<feature type="domain" description="RCK C-terminal" evidence="8">
    <location>
        <begin position="202"/>
        <end position="287"/>
    </location>
</feature>
<evidence type="ECO:0000256" key="5">
    <source>
        <dbReference type="ARBA" id="ARBA00022989"/>
    </source>
</evidence>
<dbReference type="InterPro" id="IPR051679">
    <property type="entry name" value="DASS-Related_Transporters"/>
</dbReference>
<dbReference type="Pfam" id="PF03600">
    <property type="entry name" value="CitMHS"/>
    <property type="match status" value="1"/>
</dbReference>
<accession>A0ABW5BDV9</accession>
<evidence type="ECO:0000256" key="3">
    <source>
        <dbReference type="ARBA" id="ARBA00022692"/>
    </source>
</evidence>
<protein>
    <submittedName>
        <fullName evidence="9">SLC13 family permease</fullName>
    </submittedName>
</protein>
<evidence type="ECO:0000256" key="7">
    <source>
        <dbReference type="SAM" id="Phobius"/>
    </source>
</evidence>
<feature type="transmembrane region" description="Helical" evidence="7">
    <location>
        <begin position="6"/>
        <end position="22"/>
    </location>
</feature>
<evidence type="ECO:0000313" key="9">
    <source>
        <dbReference type="EMBL" id="MFD2203309.1"/>
    </source>
</evidence>
<dbReference type="SUPFAM" id="SSF116726">
    <property type="entry name" value="TrkA C-terminal domain-like"/>
    <property type="match status" value="2"/>
</dbReference>
<dbReference type="PROSITE" id="PS51202">
    <property type="entry name" value="RCK_C"/>
    <property type="match status" value="2"/>
</dbReference>
<dbReference type="RefSeq" id="WP_380805525.1">
    <property type="nucleotide sequence ID" value="NZ_JBHUIV010000025.1"/>
</dbReference>
<evidence type="ECO:0000259" key="8">
    <source>
        <dbReference type="PROSITE" id="PS51202"/>
    </source>
</evidence>
<comment type="caution">
    <text evidence="9">The sequence shown here is derived from an EMBL/GenBank/DDBJ whole genome shotgun (WGS) entry which is preliminary data.</text>
</comment>
<feature type="transmembrane region" description="Helical" evidence="7">
    <location>
        <begin position="138"/>
        <end position="161"/>
    </location>
</feature>
<proteinExistence type="predicted"/>
<feature type="transmembrane region" description="Helical" evidence="7">
    <location>
        <begin position="173"/>
        <end position="191"/>
    </location>
</feature>
<keyword evidence="4" id="KW-0677">Repeat</keyword>
<keyword evidence="6 7" id="KW-0472">Membrane</keyword>
<dbReference type="Pfam" id="PF02080">
    <property type="entry name" value="TrkA_C"/>
    <property type="match status" value="2"/>
</dbReference>
<evidence type="ECO:0000256" key="1">
    <source>
        <dbReference type="ARBA" id="ARBA00004141"/>
    </source>
</evidence>
<evidence type="ECO:0000256" key="4">
    <source>
        <dbReference type="ARBA" id="ARBA00022737"/>
    </source>
</evidence>
<feature type="transmembrane region" description="Helical" evidence="7">
    <location>
        <begin position="92"/>
        <end position="118"/>
    </location>
</feature>
<feature type="transmembrane region" description="Helical" evidence="7">
    <location>
        <begin position="523"/>
        <end position="542"/>
    </location>
</feature>
<dbReference type="Proteomes" id="UP001597414">
    <property type="component" value="Unassembled WGS sequence"/>
</dbReference>
<organism evidence="9 10">
    <name type="scientific">Shivajiella indica</name>
    <dbReference type="NCBI Taxonomy" id="872115"/>
    <lineage>
        <taxon>Bacteria</taxon>
        <taxon>Pseudomonadati</taxon>
        <taxon>Bacteroidota</taxon>
        <taxon>Cytophagia</taxon>
        <taxon>Cytophagales</taxon>
        <taxon>Cyclobacteriaceae</taxon>
        <taxon>Shivajiella</taxon>
    </lineage>
</organism>
<dbReference type="InterPro" id="IPR036721">
    <property type="entry name" value="RCK_C_sf"/>
</dbReference>
<keyword evidence="3 7" id="KW-0812">Transmembrane</keyword>
<keyword evidence="5 7" id="KW-1133">Transmembrane helix</keyword>
<evidence type="ECO:0000313" key="10">
    <source>
        <dbReference type="Proteomes" id="UP001597414"/>
    </source>
</evidence>
<dbReference type="PROSITE" id="PS01271">
    <property type="entry name" value="NA_SULFATE"/>
    <property type="match status" value="1"/>
</dbReference>
<feature type="transmembrane region" description="Helical" evidence="7">
    <location>
        <begin position="396"/>
        <end position="423"/>
    </location>
</feature>
<sequence length="584" mass="65300">MEAYFTAIIVIILIISLYKNLLKPSLIFILAVFLLIIAQVITVEDFLLGLANKQIVVIFLLMILTSGLRTALGNDFFFRLFKKNLSPFSFRLRMMALVASVSSLLNNTPVVAFMIPYVKSWTDEQNYPASKFLIPLSFATILGGMITVVGTSTNLVLNGLISQQNLSLLKFTDFFFLGLLVTITGILYLAFFSDKFLPEHRDNKETVMEQIKDYIVETFVAKNSPLIGKTIQEAGLRHLKELFLVEIKRGDRLITPVDPSRILQESDRLYFTGNTHSILRLINEKNGLKISEDSHISKNKFFKLSEAIIPTGSSLIGQTLKSCDFRDTYKGSVISVYRNREKVSGNLGEIKLTAGDLLLMLVSEEKDYSEHWKDLILLQKKGNVEKKIEWKSKWNIILTVLLLLLGITGILDLFLAVLMGILLQIIGKLTNLSSIKNALDLDLLVILICALAIGTAIRSSGAADLFVNTITNLNPNLPSWSNIAILFITTLILTSIITNAAAVSIMFPIAYQMAELHSHHTTPYFVAIAFAASADFITPIGYQTNLMVMGPGNYAFKDYTKIGLPLTIIYSIIVLTFINYYYQL</sequence>
<feature type="transmembrane region" description="Helical" evidence="7">
    <location>
        <begin position="562"/>
        <end position="582"/>
    </location>
</feature>
<keyword evidence="2" id="KW-0813">Transport</keyword>
<dbReference type="InterPro" id="IPR004680">
    <property type="entry name" value="Cit_transptr-like_dom"/>
</dbReference>
<reference evidence="10" key="1">
    <citation type="journal article" date="2019" name="Int. J. Syst. Evol. Microbiol.">
        <title>The Global Catalogue of Microorganisms (GCM) 10K type strain sequencing project: providing services to taxonomists for standard genome sequencing and annotation.</title>
        <authorList>
            <consortium name="The Broad Institute Genomics Platform"/>
            <consortium name="The Broad Institute Genome Sequencing Center for Infectious Disease"/>
            <person name="Wu L."/>
            <person name="Ma J."/>
        </authorList>
    </citation>
    <scope>NUCLEOTIDE SEQUENCE [LARGE SCALE GENOMIC DNA]</scope>
    <source>
        <strain evidence="10">KCTC 19812</strain>
    </source>
</reference>
<feature type="transmembrane region" description="Helical" evidence="7">
    <location>
        <begin position="27"/>
        <end position="48"/>
    </location>
</feature>
<evidence type="ECO:0000256" key="2">
    <source>
        <dbReference type="ARBA" id="ARBA00022448"/>
    </source>
</evidence>
<evidence type="ECO:0000256" key="6">
    <source>
        <dbReference type="ARBA" id="ARBA00023136"/>
    </source>
</evidence>
<feature type="domain" description="RCK C-terminal" evidence="8">
    <location>
        <begin position="292"/>
        <end position="378"/>
    </location>
</feature>
<dbReference type="Gene3D" id="3.30.70.1450">
    <property type="entry name" value="Regulator of K+ conductance, C-terminal domain"/>
    <property type="match status" value="2"/>
</dbReference>
<dbReference type="InterPro" id="IPR006037">
    <property type="entry name" value="RCK_C"/>
</dbReference>
<feature type="transmembrane region" description="Helical" evidence="7">
    <location>
        <begin position="54"/>
        <end position="72"/>
    </location>
</feature>
<gene>
    <name evidence="9" type="ORF">ACFSKV_17150</name>
</gene>
<dbReference type="PANTHER" id="PTHR43652:SF2">
    <property type="entry name" value="BASIC AMINO ACID ANTIPORTER YFCC-RELATED"/>
    <property type="match status" value="1"/>
</dbReference>
<name>A0ABW5BDV9_9BACT</name>
<feature type="transmembrane region" description="Helical" evidence="7">
    <location>
        <begin position="443"/>
        <end position="463"/>
    </location>
</feature>
<dbReference type="EMBL" id="JBHUIV010000025">
    <property type="protein sequence ID" value="MFD2203309.1"/>
    <property type="molecule type" value="Genomic_DNA"/>
</dbReference>
<keyword evidence="10" id="KW-1185">Reference proteome</keyword>